<dbReference type="KEGG" id="spun:BFF78_16205"/>
<protein>
    <submittedName>
        <fullName evidence="3">PPOX class F420-dependent enzyme</fullName>
    </submittedName>
</protein>
<name>A0A1D7YAA2_9ACTN</name>
<dbReference type="EMBL" id="CP017248">
    <property type="protein sequence ID" value="AOR32406.1"/>
    <property type="molecule type" value="Genomic_DNA"/>
</dbReference>
<dbReference type="PANTHER" id="PTHR35176">
    <property type="entry name" value="HEME OXYGENASE HI_0854-RELATED"/>
    <property type="match status" value="1"/>
</dbReference>
<dbReference type="Pfam" id="PF01243">
    <property type="entry name" value="PNPOx_N"/>
    <property type="match status" value="1"/>
</dbReference>
<dbReference type="InterPro" id="IPR012349">
    <property type="entry name" value="Split_barrel_FMN-bd"/>
</dbReference>
<dbReference type="Gene3D" id="2.30.110.10">
    <property type="entry name" value="Electron Transport, Fmn-binding Protein, Chain A"/>
    <property type="match status" value="1"/>
</dbReference>
<dbReference type="GO" id="GO:0005829">
    <property type="term" value="C:cytosol"/>
    <property type="evidence" value="ECO:0007669"/>
    <property type="project" value="TreeGrafter"/>
</dbReference>
<reference evidence="4" key="1">
    <citation type="submission" date="2016-09" db="EMBL/GenBank/DDBJ databases">
        <title>Streptomyces puniciscabiei strain:TW1S1 Genome sequencing and assembly.</title>
        <authorList>
            <person name="Kim M.-K."/>
            <person name="Kim S.B."/>
        </authorList>
    </citation>
    <scope>NUCLEOTIDE SEQUENCE [LARGE SCALE GENOMIC DNA]</scope>
    <source>
        <strain evidence="4">TW1S1</strain>
    </source>
</reference>
<dbReference type="InterPro" id="IPR011576">
    <property type="entry name" value="Pyridox_Oxase_N"/>
</dbReference>
<proteinExistence type="predicted"/>
<dbReference type="InterPro" id="IPR052019">
    <property type="entry name" value="F420H2_bilvrd_red/Heme_oxyg"/>
</dbReference>
<keyword evidence="1" id="KW-0560">Oxidoreductase</keyword>
<dbReference type="NCBIfam" id="TIGR03618">
    <property type="entry name" value="Rv1155_F420"/>
    <property type="match status" value="1"/>
</dbReference>
<evidence type="ECO:0000313" key="4">
    <source>
        <dbReference type="Proteomes" id="UP000094960"/>
    </source>
</evidence>
<accession>A0A1D7YAA2</accession>
<evidence type="ECO:0000313" key="3">
    <source>
        <dbReference type="EMBL" id="AOR32406.1"/>
    </source>
</evidence>
<dbReference type="RefSeq" id="WP_069779020.1">
    <property type="nucleotide sequence ID" value="NZ_CP017248.1"/>
</dbReference>
<organism evidence="3 4">
    <name type="scientific">Streptomyces fodineus</name>
    <dbReference type="NCBI Taxonomy" id="1904616"/>
    <lineage>
        <taxon>Bacteria</taxon>
        <taxon>Bacillati</taxon>
        <taxon>Actinomycetota</taxon>
        <taxon>Actinomycetes</taxon>
        <taxon>Kitasatosporales</taxon>
        <taxon>Streptomycetaceae</taxon>
        <taxon>Streptomyces</taxon>
    </lineage>
</organism>
<dbReference type="InterPro" id="IPR019920">
    <property type="entry name" value="F420-binding_dom_put"/>
</dbReference>
<dbReference type="GO" id="GO:0016627">
    <property type="term" value="F:oxidoreductase activity, acting on the CH-CH group of donors"/>
    <property type="evidence" value="ECO:0007669"/>
    <property type="project" value="TreeGrafter"/>
</dbReference>
<dbReference type="Proteomes" id="UP000094960">
    <property type="component" value="Chromosome"/>
</dbReference>
<dbReference type="PANTHER" id="PTHR35176:SF6">
    <property type="entry name" value="HEME OXYGENASE HI_0854-RELATED"/>
    <property type="match status" value="1"/>
</dbReference>
<sequence>MTVALNDAVRRLIDDPVPAVLGTVNADGSPQTSVVWVGRDGDDLLVSTAAGRRKERNIHRDGRVSLTVYDPVDPLRYVEVRGTATVTEDVGRELAVRLAEQYEGPGAGQEYLELPPEVTRVVIRISPVRVVGTLTG</sequence>
<keyword evidence="4" id="KW-1185">Reference proteome</keyword>
<evidence type="ECO:0000259" key="2">
    <source>
        <dbReference type="Pfam" id="PF01243"/>
    </source>
</evidence>
<gene>
    <name evidence="3" type="ORF">BFF78_16205</name>
</gene>
<feature type="domain" description="Pyridoxamine 5'-phosphate oxidase N-terminal" evidence="2">
    <location>
        <begin position="5"/>
        <end position="130"/>
    </location>
</feature>
<dbReference type="SUPFAM" id="SSF50475">
    <property type="entry name" value="FMN-binding split barrel"/>
    <property type="match status" value="1"/>
</dbReference>
<evidence type="ECO:0000256" key="1">
    <source>
        <dbReference type="ARBA" id="ARBA00023002"/>
    </source>
</evidence>
<dbReference type="GO" id="GO:0070967">
    <property type="term" value="F:coenzyme F420 binding"/>
    <property type="evidence" value="ECO:0007669"/>
    <property type="project" value="TreeGrafter"/>
</dbReference>
<dbReference type="AlphaFoldDB" id="A0A1D7YAA2"/>